<feature type="signal peptide" evidence="6">
    <location>
        <begin position="1"/>
        <end position="23"/>
    </location>
</feature>
<proteinExistence type="inferred from homology"/>
<feature type="chain" id="PRO_5043410973" evidence="6">
    <location>
        <begin position="24"/>
        <end position="154"/>
    </location>
</feature>
<dbReference type="InterPro" id="IPR010264">
    <property type="entry name" value="Self-incomp_S1"/>
</dbReference>
<organism evidence="7 8">
    <name type="scientific">Jatropha curcas</name>
    <name type="common">Barbados nut</name>
    <dbReference type="NCBI Taxonomy" id="180498"/>
    <lineage>
        <taxon>Eukaryota</taxon>
        <taxon>Viridiplantae</taxon>
        <taxon>Streptophyta</taxon>
        <taxon>Embryophyta</taxon>
        <taxon>Tracheophyta</taxon>
        <taxon>Spermatophyta</taxon>
        <taxon>Magnoliopsida</taxon>
        <taxon>eudicotyledons</taxon>
        <taxon>Gunneridae</taxon>
        <taxon>Pentapetalae</taxon>
        <taxon>rosids</taxon>
        <taxon>fabids</taxon>
        <taxon>Malpighiales</taxon>
        <taxon>Euphorbiaceae</taxon>
        <taxon>Crotonoideae</taxon>
        <taxon>Jatropheae</taxon>
        <taxon>Jatropha</taxon>
    </lineage>
</organism>
<evidence type="ECO:0000313" key="7">
    <source>
        <dbReference type="EMBL" id="KDP33370.1"/>
    </source>
</evidence>
<evidence type="ECO:0000256" key="6">
    <source>
        <dbReference type="SAM" id="SignalP"/>
    </source>
</evidence>
<gene>
    <name evidence="7" type="ORF">JCGZ_12919</name>
</gene>
<dbReference type="GO" id="GO:0005576">
    <property type="term" value="C:extracellular region"/>
    <property type="evidence" value="ECO:0007669"/>
    <property type="project" value="UniProtKB-SubCell"/>
</dbReference>
<dbReference type="OrthoDB" id="1848419at2759"/>
<keyword evidence="8" id="KW-1185">Reference proteome</keyword>
<evidence type="ECO:0000256" key="3">
    <source>
        <dbReference type="ARBA" id="ARBA00022471"/>
    </source>
</evidence>
<dbReference type="Pfam" id="PF05938">
    <property type="entry name" value="Self-incomp_S1"/>
    <property type="match status" value="1"/>
</dbReference>
<evidence type="ECO:0000256" key="4">
    <source>
        <dbReference type="ARBA" id="ARBA00022525"/>
    </source>
</evidence>
<comment type="subcellular location">
    <subcellularLocation>
        <location evidence="1">Secreted</location>
    </subcellularLocation>
</comment>
<name>A0A067KM62_JATCU</name>
<dbReference type="AlphaFoldDB" id="A0A067KM62"/>
<evidence type="ECO:0000256" key="2">
    <source>
        <dbReference type="ARBA" id="ARBA00005581"/>
    </source>
</evidence>
<keyword evidence="4" id="KW-0964">Secreted</keyword>
<evidence type="ECO:0000313" key="8">
    <source>
        <dbReference type="Proteomes" id="UP000027138"/>
    </source>
</evidence>
<accession>A0A067KM62</accession>
<reference evidence="7 8" key="1">
    <citation type="journal article" date="2014" name="PLoS ONE">
        <title>Global Analysis of Gene Expression Profiles in Physic Nut (Jatropha curcas L.) Seedlings Exposed to Salt Stress.</title>
        <authorList>
            <person name="Zhang L."/>
            <person name="Zhang C."/>
            <person name="Wu P."/>
            <person name="Chen Y."/>
            <person name="Li M."/>
            <person name="Jiang H."/>
            <person name="Wu G."/>
        </authorList>
    </citation>
    <scope>NUCLEOTIDE SEQUENCE [LARGE SCALE GENOMIC DNA]</scope>
    <source>
        <strain evidence="8">cv. GZQX0401</strain>
        <tissue evidence="7">Young leaves</tissue>
    </source>
</reference>
<keyword evidence="3" id="KW-0713">Self-incompatibility</keyword>
<keyword evidence="5 6" id="KW-0732">Signal</keyword>
<evidence type="ECO:0000256" key="1">
    <source>
        <dbReference type="ARBA" id="ARBA00004613"/>
    </source>
</evidence>
<protein>
    <submittedName>
        <fullName evidence="7">Uncharacterized protein</fullName>
    </submittedName>
</protein>
<dbReference type="Proteomes" id="UP000027138">
    <property type="component" value="Unassembled WGS sequence"/>
</dbReference>
<dbReference type="GO" id="GO:0060320">
    <property type="term" value="P:rejection of self pollen"/>
    <property type="evidence" value="ECO:0007669"/>
    <property type="project" value="UniProtKB-KW"/>
</dbReference>
<comment type="similarity">
    <text evidence="2">Belongs to the plant self-incompatibility (S1) protein family.</text>
</comment>
<evidence type="ECO:0000256" key="5">
    <source>
        <dbReference type="ARBA" id="ARBA00022729"/>
    </source>
</evidence>
<sequence length="154" mass="17881">MSSSLNSINFFLSILLAISMIHAREGPSHPRFKYDVHIINGCESGIVRPISGTCRSPTREIGTFDLPHLWDEYHWSFKLNRRSQHVYRCHVARGFGQQRTFMAFDQQDDTKDNRCGRTGMCWWKITEVGIYFGNNNATWTKAYNWENSTNVIVS</sequence>
<dbReference type="EMBL" id="KK914543">
    <property type="protein sequence ID" value="KDP33370.1"/>
    <property type="molecule type" value="Genomic_DNA"/>
</dbReference>